<feature type="compositionally biased region" description="Low complexity" evidence="1">
    <location>
        <begin position="29"/>
        <end position="49"/>
    </location>
</feature>
<evidence type="ECO:0000313" key="3">
    <source>
        <dbReference type="Proteomes" id="UP000734854"/>
    </source>
</evidence>
<reference evidence="2 3" key="1">
    <citation type="submission" date="2020-08" db="EMBL/GenBank/DDBJ databases">
        <title>Plant Genome Project.</title>
        <authorList>
            <person name="Zhang R.-G."/>
        </authorList>
    </citation>
    <scope>NUCLEOTIDE SEQUENCE [LARGE SCALE GENOMIC DNA]</scope>
    <source>
        <tissue evidence="2">Rhizome</tissue>
    </source>
</reference>
<evidence type="ECO:0000256" key="1">
    <source>
        <dbReference type="SAM" id="MobiDB-lite"/>
    </source>
</evidence>
<feature type="compositionally biased region" description="Basic and acidic residues" evidence="1">
    <location>
        <begin position="140"/>
        <end position="151"/>
    </location>
</feature>
<name>A0A8J5L8V9_ZINOF</name>
<proteinExistence type="predicted"/>
<protein>
    <submittedName>
        <fullName evidence="2">Uncharacterized protein</fullName>
    </submittedName>
</protein>
<gene>
    <name evidence="2" type="ORF">ZIOFF_028263</name>
</gene>
<organism evidence="2 3">
    <name type="scientific">Zingiber officinale</name>
    <name type="common">Ginger</name>
    <name type="synonym">Amomum zingiber</name>
    <dbReference type="NCBI Taxonomy" id="94328"/>
    <lineage>
        <taxon>Eukaryota</taxon>
        <taxon>Viridiplantae</taxon>
        <taxon>Streptophyta</taxon>
        <taxon>Embryophyta</taxon>
        <taxon>Tracheophyta</taxon>
        <taxon>Spermatophyta</taxon>
        <taxon>Magnoliopsida</taxon>
        <taxon>Liliopsida</taxon>
        <taxon>Zingiberales</taxon>
        <taxon>Zingiberaceae</taxon>
        <taxon>Zingiber</taxon>
    </lineage>
</organism>
<feature type="region of interest" description="Disordered" evidence="1">
    <location>
        <begin position="1"/>
        <end position="56"/>
    </location>
</feature>
<comment type="caution">
    <text evidence="2">The sequence shown here is derived from an EMBL/GenBank/DDBJ whole genome shotgun (WGS) entry which is preliminary data.</text>
</comment>
<dbReference type="AlphaFoldDB" id="A0A8J5L8V9"/>
<dbReference type="EMBL" id="JACMSC010000008">
    <property type="protein sequence ID" value="KAG6510254.1"/>
    <property type="molecule type" value="Genomic_DNA"/>
</dbReference>
<feature type="compositionally biased region" description="Basic and acidic residues" evidence="1">
    <location>
        <begin position="7"/>
        <end position="18"/>
    </location>
</feature>
<feature type="region of interest" description="Disordered" evidence="1">
    <location>
        <begin position="131"/>
        <end position="151"/>
    </location>
</feature>
<evidence type="ECO:0000313" key="2">
    <source>
        <dbReference type="EMBL" id="KAG6510254.1"/>
    </source>
</evidence>
<dbReference type="Proteomes" id="UP000734854">
    <property type="component" value="Unassembled WGS sequence"/>
</dbReference>
<sequence>MPGGRYRACDRNDVDRPIPARRLTQANLSVRTAASRTGTAAASTASRDGSSGGKRWQPLQAAVGLGESNSSPCRPETTQWLAEVPGALDARVGALDAGIGGAGRRDDSSAFLYEIFRPRWRRREEHTVRKNLAPRRRKEAGKECGRRKLGRDGRGWRRKTLCWRRTSGLTAWVNGMRCRRAPGWRAPARAAGFGGLTASASAASLFSLAAGKTPSPRRR</sequence>
<accession>A0A8J5L8V9</accession>
<keyword evidence="3" id="KW-1185">Reference proteome</keyword>